<evidence type="ECO:0000313" key="1">
    <source>
        <dbReference type="EMBL" id="OOM78311.1"/>
    </source>
</evidence>
<gene>
    <name evidence="1" type="ORF">CLPUN_19200</name>
</gene>
<evidence type="ECO:0000313" key="2">
    <source>
        <dbReference type="Proteomes" id="UP000190890"/>
    </source>
</evidence>
<dbReference type="EMBL" id="LZZM01000127">
    <property type="protein sequence ID" value="OOM78311.1"/>
    <property type="molecule type" value="Genomic_DNA"/>
</dbReference>
<dbReference type="STRING" id="29367.CLPUN_19200"/>
<dbReference type="OrthoDB" id="9801392at2"/>
<dbReference type="InterPro" id="IPR046153">
    <property type="entry name" value="DUF6155"/>
</dbReference>
<dbReference type="Proteomes" id="UP000190890">
    <property type="component" value="Unassembled WGS sequence"/>
</dbReference>
<accession>A0A1S8TKR3</accession>
<keyword evidence="2" id="KW-1185">Reference proteome</keyword>
<dbReference type="AlphaFoldDB" id="A0A1S8TKR3"/>
<protein>
    <submittedName>
        <fullName evidence="1">Uncharacterized protein</fullName>
    </submittedName>
</protein>
<sequence>MFFPKNINAPFKISNAKKAISEFKKLCSDEKLILDVMLYFVEMGIEFTCAYGDINEGFYESVEGMYEAAVSDINKCKDSEIFNIYKDRIKAVIDCTKGIGWGFHEELKEIYSGIKWLNLEDFDIYLSEIKVIKEYISNRLRERKGIPGLNNENNIDEVISDVIDSDEIFLSKMESQGYDFSNDEEYDFILERTGYSFEPVQFILWQRYCYEMKNDYWTYDRGKCNKCGSSELYLKEVINEDFADRVICKVCGTEYIRN</sequence>
<comment type="caution">
    <text evidence="1">The sequence shown here is derived from an EMBL/GenBank/DDBJ whole genome shotgun (WGS) entry which is preliminary data.</text>
</comment>
<organism evidence="1 2">
    <name type="scientific">Clostridium puniceum</name>
    <dbReference type="NCBI Taxonomy" id="29367"/>
    <lineage>
        <taxon>Bacteria</taxon>
        <taxon>Bacillati</taxon>
        <taxon>Bacillota</taxon>
        <taxon>Clostridia</taxon>
        <taxon>Eubacteriales</taxon>
        <taxon>Clostridiaceae</taxon>
        <taxon>Clostridium</taxon>
    </lineage>
</organism>
<name>A0A1S8TKR3_9CLOT</name>
<proteinExistence type="predicted"/>
<reference evidence="1 2" key="1">
    <citation type="submission" date="2016-05" db="EMBL/GenBank/DDBJ databases">
        <title>Microbial solvent formation.</title>
        <authorList>
            <person name="Poehlein A."/>
            <person name="Montoya Solano J.D."/>
            <person name="Flitsch S."/>
            <person name="Krabben P."/>
            <person name="Duerre P."/>
            <person name="Daniel R."/>
        </authorList>
    </citation>
    <scope>NUCLEOTIDE SEQUENCE [LARGE SCALE GENOMIC DNA]</scope>
    <source>
        <strain evidence="1 2">DSM 2619</strain>
    </source>
</reference>
<dbReference type="Pfam" id="PF19652">
    <property type="entry name" value="DUF6155"/>
    <property type="match status" value="1"/>
</dbReference>